<accession>A0ABQ9AM39</accession>
<feature type="compositionally biased region" description="Basic residues" evidence="1">
    <location>
        <begin position="73"/>
        <end position="88"/>
    </location>
</feature>
<name>A0ABQ9AM39_9ROSI</name>
<feature type="compositionally biased region" description="Polar residues" evidence="1">
    <location>
        <begin position="28"/>
        <end position="40"/>
    </location>
</feature>
<sequence>MKHGRHNKTQVEDSKREGPVKDGHYCVSQDSSTATSSNPNLKEMDGDNEMSSEQAGNQDPCRDDSNPWSPPVVRKKKGGRKRREAKGF</sequence>
<evidence type="ECO:0000313" key="3">
    <source>
        <dbReference type="Proteomes" id="UP001141253"/>
    </source>
</evidence>
<gene>
    <name evidence="2" type="ORF">OIU77_007129</name>
</gene>
<evidence type="ECO:0000313" key="2">
    <source>
        <dbReference type="EMBL" id="KAJ6344868.1"/>
    </source>
</evidence>
<keyword evidence="3" id="KW-1185">Reference proteome</keyword>
<comment type="caution">
    <text evidence="2">The sequence shown here is derived from an EMBL/GenBank/DDBJ whole genome shotgun (WGS) entry which is preliminary data.</text>
</comment>
<feature type="compositionally biased region" description="Basic and acidic residues" evidence="1">
    <location>
        <begin position="9"/>
        <end position="24"/>
    </location>
</feature>
<dbReference type="EMBL" id="JAPFFI010000019">
    <property type="protein sequence ID" value="KAJ6344868.1"/>
    <property type="molecule type" value="Genomic_DNA"/>
</dbReference>
<evidence type="ECO:0000256" key="1">
    <source>
        <dbReference type="SAM" id="MobiDB-lite"/>
    </source>
</evidence>
<dbReference type="Proteomes" id="UP001141253">
    <property type="component" value="Unassembled WGS sequence"/>
</dbReference>
<organism evidence="2 3">
    <name type="scientific">Salix suchowensis</name>
    <dbReference type="NCBI Taxonomy" id="1278906"/>
    <lineage>
        <taxon>Eukaryota</taxon>
        <taxon>Viridiplantae</taxon>
        <taxon>Streptophyta</taxon>
        <taxon>Embryophyta</taxon>
        <taxon>Tracheophyta</taxon>
        <taxon>Spermatophyta</taxon>
        <taxon>Magnoliopsida</taxon>
        <taxon>eudicotyledons</taxon>
        <taxon>Gunneridae</taxon>
        <taxon>Pentapetalae</taxon>
        <taxon>rosids</taxon>
        <taxon>fabids</taxon>
        <taxon>Malpighiales</taxon>
        <taxon>Salicaceae</taxon>
        <taxon>Saliceae</taxon>
        <taxon>Salix</taxon>
    </lineage>
</organism>
<feature type="region of interest" description="Disordered" evidence="1">
    <location>
        <begin position="1"/>
        <end position="88"/>
    </location>
</feature>
<proteinExistence type="predicted"/>
<reference evidence="2" key="1">
    <citation type="submission" date="2022-10" db="EMBL/GenBank/DDBJ databases">
        <authorList>
            <person name="Hyden B.L."/>
            <person name="Feng K."/>
            <person name="Yates T."/>
            <person name="Jawdy S."/>
            <person name="Smart L.B."/>
            <person name="Muchero W."/>
        </authorList>
    </citation>
    <scope>NUCLEOTIDE SEQUENCE</scope>
    <source>
        <tissue evidence="2">Shoot tip</tissue>
    </source>
</reference>
<reference evidence="2" key="2">
    <citation type="journal article" date="2023" name="Int. J. Mol. Sci.">
        <title>De Novo Assembly and Annotation of 11 Diverse Shrub Willow (Salix) Genomes Reveals Novel Gene Organization in Sex-Linked Regions.</title>
        <authorList>
            <person name="Hyden B."/>
            <person name="Feng K."/>
            <person name="Yates T.B."/>
            <person name="Jawdy S."/>
            <person name="Cereghino C."/>
            <person name="Smart L.B."/>
            <person name="Muchero W."/>
        </authorList>
    </citation>
    <scope>NUCLEOTIDE SEQUENCE</scope>
    <source>
        <tissue evidence="2">Shoot tip</tissue>
    </source>
</reference>
<protein>
    <submittedName>
        <fullName evidence="2">Uncharacterized protein</fullName>
    </submittedName>
</protein>